<evidence type="ECO:0000313" key="2">
    <source>
        <dbReference type="EMBL" id="MBM6399977.1"/>
    </source>
</evidence>
<reference evidence="2" key="1">
    <citation type="submission" date="2021-02" db="EMBL/GenBank/DDBJ databases">
        <title>Phycicoccus sp. MQZ13P-5T, whole genome shotgun sequence.</title>
        <authorList>
            <person name="Tuo L."/>
        </authorList>
    </citation>
    <scope>NUCLEOTIDE SEQUENCE</scope>
    <source>
        <strain evidence="2">MQZ13P-5</strain>
    </source>
</reference>
<feature type="transmembrane region" description="Helical" evidence="1">
    <location>
        <begin position="37"/>
        <end position="56"/>
    </location>
</feature>
<dbReference type="Proteomes" id="UP001430172">
    <property type="component" value="Unassembled WGS sequence"/>
</dbReference>
<dbReference type="Pfam" id="PF09997">
    <property type="entry name" value="DUF2238"/>
    <property type="match status" value="1"/>
</dbReference>
<keyword evidence="1" id="KW-1133">Transmembrane helix</keyword>
<organism evidence="2 3">
    <name type="scientific">Phycicoccus sonneratiae</name>
    <dbReference type="NCBI Taxonomy" id="2807628"/>
    <lineage>
        <taxon>Bacteria</taxon>
        <taxon>Bacillati</taxon>
        <taxon>Actinomycetota</taxon>
        <taxon>Actinomycetes</taxon>
        <taxon>Micrococcales</taxon>
        <taxon>Intrasporangiaceae</taxon>
        <taxon>Phycicoccus</taxon>
    </lineage>
</organism>
<feature type="transmembrane region" description="Helical" evidence="1">
    <location>
        <begin position="99"/>
        <end position="117"/>
    </location>
</feature>
<feature type="transmembrane region" description="Helical" evidence="1">
    <location>
        <begin position="167"/>
        <end position="185"/>
    </location>
</feature>
<dbReference type="EMBL" id="JAFDVD010000007">
    <property type="protein sequence ID" value="MBM6399977.1"/>
    <property type="molecule type" value="Genomic_DNA"/>
</dbReference>
<name>A0ABS2CJC6_9MICO</name>
<keyword evidence="3" id="KW-1185">Reference proteome</keyword>
<proteinExistence type="predicted"/>
<evidence type="ECO:0000256" key="1">
    <source>
        <dbReference type="SAM" id="Phobius"/>
    </source>
</evidence>
<evidence type="ECO:0008006" key="4">
    <source>
        <dbReference type="Google" id="ProtNLM"/>
    </source>
</evidence>
<feature type="transmembrane region" description="Helical" evidence="1">
    <location>
        <begin position="129"/>
        <end position="147"/>
    </location>
</feature>
<protein>
    <recommendedName>
        <fullName evidence="4">DUF2238 domain-containing protein</fullName>
    </recommendedName>
</protein>
<feature type="transmembrane region" description="Helical" evidence="1">
    <location>
        <begin position="68"/>
        <end position="87"/>
    </location>
</feature>
<accession>A0ABS2CJC6</accession>
<keyword evidence="1" id="KW-0472">Membrane</keyword>
<sequence>MRWSRGAALPAGVLVVTVLLMVVGLTVGFESFNGKGFVARIVIYPVLMLAVPLAWWWRHRGRGVEPPWGAFALVMTPFLVDVLGNFLDLYDRIEAWDDLNHLVNWFLLLWGIGLLVFPTRESVARPGLTVLTVAGVGALLAVLWEVGEWYVFLKAGVESDGLYQDTIGDEVLGTAGAALAGLVVLRRRRRGAPVRVPGDPSSPTT</sequence>
<gene>
    <name evidence="2" type="ORF">JQN70_06245</name>
</gene>
<evidence type="ECO:0000313" key="3">
    <source>
        <dbReference type="Proteomes" id="UP001430172"/>
    </source>
</evidence>
<comment type="caution">
    <text evidence="2">The sequence shown here is derived from an EMBL/GenBank/DDBJ whole genome shotgun (WGS) entry which is preliminary data.</text>
</comment>
<feature type="transmembrane region" description="Helical" evidence="1">
    <location>
        <begin position="7"/>
        <end position="25"/>
    </location>
</feature>
<dbReference type="RefSeq" id="WP_204130457.1">
    <property type="nucleotide sequence ID" value="NZ_JAFDVD010000007.1"/>
</dbReference>
<dbReference type="InterPro" id="IPR014509">
    <property type="entry name" value="YjdF-like"/>
</dbReference>
<keyword evidence="1" id="KW-0812">Transmembrane</keyword>